<dbReference type="SUPFAM" id="SSF55174">
    <property type="entry name" value="Alpha-L RNA-binding motif"/>
    <property type="match status" value="1"/>
</dbReference>
<dbReference type="EMBL" id="CP053069">
    <property type="protein sequence ID" value="QJR12364.1"/>
    <property type="molecule type" value="Genomic_DNA"/>
</dbReference>
<dbReference type="Proteomes" id="UP000501534">
    <property type="component" value="Chromosome"/>
</dbReference>
<evidence type="ECO:0000256" key="3">
    <source>
        <dbReference type="ARBA" id="ARBA00023125"/>
    </source>
</evidence>
<gene>
    <name evidence="7" type="primary">hslR</name>
    <name evidence="7" type="ORF">DSM104443_03450</name>
</gene>
<dbReference type="GO" id="GO:0034605">
    <property type="term" value="P:cellular response to heat"/>
    <property type="evidence" value="ECO:0007669"/>
    <property type="project" value="InterPro"/>
</dbReference>
<dbReference type="KEGG" id="uru:DSM104443_03450"/>
<dbReference type="CDD" id="cd00165">
    <property type="entry name" value="S4"/>
    <property type="match status" value="1"/>
</dbReference>
<keyword evidence="3" id="KW-0238">DNA-binding</keyword>
<feature type="region of interest" description="Disordered" evidence="5">
    <location>
        <begin position="102"/>
        <end position="125"/>
    </location>
</feature>
<dbReference type="Pfam" id="PF01479">
    <property type="entry name" value="S4"/>
    <property type="match status" value="1"/>
</dbReference>
<dbReference type="PIRSF" id="PIRSF016821">
    <property type="entry name" value="HSP15"/>
    <property type="match status" value="1"/>
</dbReference>
<dbReference type="InterPro" id="IPR025708">
    <property type="entry name" value="HSP15"/>
</dbReference>
<organism evidence="7 8">
    <name type="scientific">Usitatibacter rugosus</name>
    <dbReference type="NCBI Taxonomy" id="2732067"/>
    <lineage>
        <taxon>Bacteria</taxon>
        <taxon>Pseudomonadati</taxon>
        <taxon>Pseudomonadota</taxon>
        <taxon>Betaproteobacteria</taxon>
        <taxon>Nitrosomonadales</taxon>
        <taxon>Usitatibacteraceae</taxon>
        <taxon>Usitatibacter</taxon>
    </lineage>
</organism>
<dbReference type="GO" id="GO:0003677">
    <property type="term" value="F:DNA binding"/>
    <property type="evidence" value="ECO:0007669"/>
    <property type="project" value="UniProtKB-KW"/>
</dbReference>
<evidence type="ECO:0000256" key="1">
    <source>
        <dbReference type="ARBA" id="ARBA00008396"/>
    </source>
</evidence>
<evidence type="ECO:0000313" key="8">
    <source>
        <dbReference type="Proteomes" id="UP000501534"/>
    </source>
</evidence>
<comment type="similarity">
    <text evidence="1">Belongs to the HSP15 family.</text>
</comment>
<feature type="compositionally biased region" description="Basic and acidic residues" evidence="5">
    <location>
        <begin position="113"/>
        <end position="125"/>
    </location>
</feature>
<dbReference type="GO" id="GO:0003727">
    <property type="term" value="F:single-stranded RNA binding"/>
    <property type="evidence" value="ECO:0007669"/>
    <property type="project" value="InterPro"/>
</dbReference>
<keyword evidence="7" id="KW-0346">Stress response</keyword>
<evidence type="ECO:0000256" key="5">
    <source>
        <dbReference type="SAM" id="MobiDB-lite"/>
    </source>
</evidence>
<dbReference type="GO" id="GO:0043023">
    <property type="term" value="F:ribosomal large subunit binding"/>
    <property type="evidence" value="ECO:0007669"/>
    <property type="project" value="InterPro"/>
</dbReference>
<dbReference type="PROSITE" id="PS50889">
    <property type="entry name" value="S4"/>
    <property type="match status" value="1"/>
</dbReference>
<dbReference type="InterPro" id="IPR002942">
    <property type="entry name" value="S4_RNA-bd"/>
</dbReference>
<dbReference type="AlphaFoldDB" id="A0A6M4H168"/>
<proteinExistence type="inferred from homology"/>
<evidence type="ECO:0000313" key="7">
    <source>
        <dbReference type="EMBL" id="QJR12364.1"/>
    </source>
</evidence>
<sequence>MTRLDKFLWAARFFKTRALSVAAIEAGRVSVNGERAKPAKAVKPGDALLIRRPPFEQAVIVRALSEQRGSAAIAATLYEETAESKARREALVAELRAAPAPVFTGRPTKKSRRDYEKWLHGQDDE</sequence>
<dbReference type="RefSeq" id="WP_171094506.1">
    <property type="nucleotide sequence ID" value="NZ_CP053069.1"/>
</dbReference>
<name>A0A6M4H168_9PROT</name>
<evidence type="ECO:0000259" key="6">
    <source>
        <dbReference type="SMART" id="SM00363"/>
    </source>
</evidence>
<accession>A0A6M4H168</accession>
<evidence type="ECO:0000256" key="2">
    <source>
        <dbReference type="ARBA" id="ARBA00022884"/>
    </source>
</evidence>
<evidence type="ECO:0000256" key="4">
    <source>
        <dbReference type="PROSITE-ProRule" id="PRU00182"/>
    </source>
</evidence>
<feature type="domain" description="RNA-binding S4" evidence="6">
    <location>
        <begin position="2"/>
        <end position="61"/>
    </location>
</feature>
<dbReference type="Gene3D" id="3.10.290.10">
    <property type="entry name" value="RNA-binding S4 domain"/>
    <property type="match status" value="1"/>
</dbReference>
<dbReference type="SMART" id="SM00363">
    <property type="entry name" value="S4"/>
    <property type="match status" value="1"/>
</dbReference>
<keyword evidence="8" id="KW-1185">Reference proteome</keyword>
<reference evidence="7 8" key="1">
    <citation type="submission" date="2020-04" db="EMBL/GenBank/DDBJ databases">
        <title>Usitatibacter rugosus gen. nov., sp. nov. and Usitatibacter palustris sp. nov., novel members of Usitatibacteraceae fam. nov. within the order Nitrosomonadales isolated from soil.</title>
        <authorList>
            <person name="Huber K.J."/>
            <person name="Neumann-Schaal M."/>
            <person name="Geppert A."/>
            <person name="Luckner M."/>
            <person name="Wanner G."/>
            <person name="Overmann J."/>
        </authorList>
    </citation>
    <scope>NUCLEOTIDE SEQUENCE [LARGE SCALE GENOMIC DNA]</scope>
    <source>
        <strain evidence="7 8">0125_3</strain>
    </source>
</reference>
<dbReference type="InterPro" id="IPR036986">
    <property type="entry name" value="S4_RNA-bd_sf"/>
</dbReference>
<keyword evidence="2 4" id="KW-0694">RNA-binding</keyword>
<protein>
    <submittedName>
        <fullName evidence="7">Heat shock protein 15</fullName>
    </submittedName>
</protein>